<evidence type="ECO:0000256" key="2">
    <source>
        <dbReference type="ARBA" id="ARBA00022679"/>
    </source>
</evidence>
<accession>A0A0A0M7W1</accession>
<dbReference type="OrthoDB" id="9796839at2"/>
<proteinExistence type="predicted"/>
<gene>
    <name evidence="5" type="ORF">N791_04990</name>
</gene>
<comment type="caution">
    <text evidence="5">The sequence shown here is derived from an EMBL/GenBank/DDBJ whole genome shotgun (WGS) entry which is preliminary data.</text>
</comment>
<dbReference type="CDD" id="cd07988">
    <property type="entry name" value="LPLAT_ABO13168-like"/>
    <property type="match status" value="1"/>
</dbReference>
<comment type="pathway">
    <text evidence="1">Lipid metabolism.</text>
</comment>
<evidence type="ECO:0000256" key="1">
    <source>
        <dbReference type="ARBA" id="ARBA00005189"/>
    </source>
</evidence>
<dbReference type="Proteomes" id="UP000030003">
    <property type="component" value="Unassembled WGS sequence"/>
</dbReference>
<organism evidence="5 6">
    <name type="scientific">Lysobacter defluvii IMMIB APB-9 = DSM 18482</name>
    <dbReference type="NCBI Taxonomy" id="1385515"/>
    <lineage>
        <taxon>Bacteria</taxon>
        <taxon>Pseudomonadati</taxon>
        <taxon>Pseudomonadota</taxon>
        <taxon>Gammaproteobacteria</taxon>
        <taxon>Lysobacterales</taxon>
        <taxon>Lysobacteraceae</taxon>
        <taxon>Novilysobacter</taxon>
    </lineage>
</organism>
<dbReference type="PANTHER" id="PTHR10434">
    <property type="entry name" value="1-ACYL-SN-GLYCEROL-3-PHOSPHATE ACYLTRANSFERASE"/>
    <property type="match status" value="1"/>
</dbReference>
<name>A0A0A0M7W1_9GAMM</name>
<dbReference type="EMBL" id="AVBH01000131">
    <property type="protein sequence ID" value="KGO98097.1"/>
    <property type="molecule type" value="Genomic_DNA"/>
</dbReference>
<dbReference type="PANTHER" id="PTHR10434:SF9">
    <property type="entry name" value="PHOSPHOLIPID_GLYCEROL ACYLTRANSFERASE DOMAIN-CONTAINING PROTEIN"/>
    <property type="match status" value="1"/>
</dbReference>
<keyword evidence="3 5" id="KW-0012">Acyltransferase</keyword>
<dbReference type="SUPFAM" id="SSF69593">
    <property type="entry name" value="Glycerol-3-phosphate (1)-acyltransferase"/>
    <property type="match status" value="1"/>
</dbReference>
<dbReference type="AlphaFoldDB" id="A0A0A0M7W1"/>
<dbReference type="RefSeq" id="WP_027070490.1">
    <property type="nucleotide sequence ID" value="NZ_AUHT01000012.1"/>
</dbReference>
<dbReference type="eggNOG" id="COG0204">
    <property type="taxonomic scope" value="Bacteria"/>
</dbReference>
<reference evidence="5 6" key="1">
    <citation type="submission" date="2013-08" db="EMBL/GenBank/DDBJ databases">
        <title>Genomic analysis of Lysobacter defluvii.</title>
        <authorList>
            <person name="Wang Q."/>
            <person name="Wang G."/>
        </authorList>
    </citation>
    <scope>NUCLEOTIDE SEQUENCE [LARGE SCALE GENOMIC DNA]</scope>
    <source>
        <strain evidence="5 6">IMMIB APB-9</strain>
    </source>
</reference>
<sequence length="204" mass="22812">MQEHARGTAVVPALPPSAPQVPYHPFARWFGRTVLRLGGWKVVGEFPDLPRVVLIGAPHTSNWDGVWGFAAKLALGLDVRILGKDSLFRVPVVGWLVRKLGVIPVDRSAPRGVVDQAVAMIRGSERLWYGLAPEGTRKPVEHWKTGFWKIAHRAGVPILPVYFHYPDRRIVVAPVIHTGGDMEAEIVAIREWYRRVSKGRNRDA</sequence>
<dbReference type="GO" id="GO:0006654">
    <property type="term" value="P:phosphatidic acid biosynthetic process"/>
    <property type="evidence" value="ECO:0007669"/>
    <property type="project" value="TreeGrafter"/>
</dbReference>
<evidence type="ECO:0000259" key="4">
    <source>
        <dbReference type="SMART" id="SM00563"/>
    </source>
</evidence>
<dbReference type="GO" id="GO:0003841">
    <property type="term" value="F:1-acylglycerol-3-phosphate O-acyltransferase activity"/>
    <property type="evidence" value="ECO:0007669"/>
    <property type="project" value="TreeGrafter"/>
</dbReference>
<evidence type="ECO:0000313" key="5">
    <source>
        <dbReference type="EMBL" id="KGO98097.1"/>
    </source>
</evidence>
<evidence type="ECO:0000313" key="6">
    <source>
        <dbReference type="Proteomes" id="UP000030003"/>
    </source>
</evidence>
<dbReference type="STRING" id="1385515.GCA_000423325_02512"/>
<keyword evidence="2 5" id="KW-0808">Transferase</keyword>
<protein>
    <submittedName>
        <fullName evidence="5">Acyltransferase</fullName>
    </submittedName>
</protein>
<dbReference type="Pfam" id="PF01553">
    <property type="entry name" value="Acyltransferase"/>
    <property type="match status" value="1"/>
</dbReference>
<keyword evidence="6" id="KW-1185">Reference proteome</keyword>
<dbReference type="SMART" id="SM00563">
    <property type="entry name" value="PlsC"/>
    <property type="match status" value="1"/>
</dbReference>
<evidence type="ECO:0000256" key="3">
    <source>
        <dbReference type="ARBA" id="ARBA00023315"/>
    </source>
</evidence>
<dbReference type="InterPro" id="IPR002123">
    <property type="entry name" value="Plipid/glycerol_acylTrfase"/>
</dbReference>
<feature type="domain" description="Phospholipid/glycerol acyltransferase" evidence="4">
    <location>
        <begin position="53"/>
        <end position="166"/>
    </location>
</feature>